<evidence type="ECO:0000313" key="2">
    <source>
        <dbReference type="Proteomes" id="UP001234989"/>
    </source>
</evidence>
<reference evidence="1" key="1">
    <citation type="submission" date="2023-08" db="EMBL/GenBank/DDBJ databases">
        <title>A de novo genome assembly of Solanum verrucosum Schlechtendal, a Mexican diploid species geographically isolated from the other diploid A-genome species in potato relatives.</title>
        <authorList>
            <person name="Hosaka K."/>
        </authorList>
    </citation>
    <scope>NUCLEOTIDE SEQUENCE</scope>
    <source>
        <tissue evidence="1">Young leaves</tissue>
    </source>
</reference>
<evidence type="ECO:0000313" key="1">
    <source>
        <dbReference type="EMBL" id="WMV59529.1"/>
    </source>
</evidence>
<sequence>MKFGRIVIESGGIVTPLGKRETGRKIDMFLPTSAKSLRTRRVAGLRICYLVFSTRLRNLTKF</sequence>
<dbReference type="EMBL" id="CP133623">
    <property type="protein sequence ID" value="WMV59529.1"/>
    <property type="molecule type" value="Genomic_DNA"/>
</dbReference>
<protein>
    <submittedName>
        <fullName evidence="1">Uncharacterized protein</fullName>
    </submittedName>
</protein>
<proteinExistence type="predicted"/>
<organism evidence="1 2">
    <name type="scientific">Solanum verrucosum</name>
    <dbReference type="NCBI Taxonomy" id="315347"/>
    <lineage>
        <taxon>Eukaryota</taxon>
        <taxon>Viridiplantae</taxon>
        <taxon>Streptophyta</taxon>
        <taxon>Embryophyta</taxon>
        <taxon>Tracheophyta</taxon>
        <taxon>Spermatophyta</taxon>
        <taxon>Magnoliopsida</taxon>
        <taxon>eudicotyledons</taxon>
        <taxon>Gunneridae</taxon>
        <taxon>Pentapetalae</taxon>
        <taxon>asterids</taxon>
        <taxon>lamiids</taxon>
        <taxon>Solanales</taxon>
        <taxon>Solanaceae</taxon>
        <taxon>Solanoideae</taxon>
        <taxon>Solaneae</taxon>
        <taxon>Solanum</taxon>
    </lineage>
</organism>
<accession>A0AAF0V8S0</accession>
<keyword evidence="2" id="KW-1185">Reference proteome</keyword>
<name>A0AAF0V8S0_SOLVR</name>
<dbReference type="Proteomes" id="UP001234989">
    <property type="component" value="Chromosome 12"/>
</dbReference>
<dbReference type="AlphaFoldDB" id="A0AAF0V8S0"/>
<gene>
    <name evidence="1" type="ORF">MTR67_052914</name>
</gene>